<dbReference type="InterPro" id="IPR036259">
    <property type="entry name" value="MFS_trans_sf"/>
</dbReference>
<dbReference type="Proteomes" id="UP000566819">
    <property type="component" value="Unassembled WGS sequence"/>
</dbReference>
<dbReference type="Pfam" id="PF00083">
    <property type="entry name" value="Sugar_tr"/>
    <property type="match status" value="1"/>
</dbReference>
<dbReference type="AlphaFoldDB" id="A0A8H4VHV6"/>
<keyword evidence="4 5" id="KW-0472">Membrane</keyword>
<evidence type="ECO:0000256" key="4">
    <source>
        <dbReference type="ARBA" id="ARBA00023136"/>
    </source>
</evidence>
<dbReference type="GO" id="GO:0016020">
    <property type="term" value="C:membrane"/>
    <property type="evidence" value="ECO:0007669"/>
    <property type="project" value="UniProtKB-SubCell"/>
</dbReference>
<evidence type="ECO:0000256" key="3">
    <source>
        <dbReference type="ARBA" id="ARBA00022989"/>
    </source>
</evidence>
<dbReference type="OrthoDB" id="6133115at2759"/>
<feature type="transmembrane region" description="Helical" evidence="5">
    <location>
        <begin position="43"/>
        <end position="64"/>
    </location>
</feature>
<dbReference type="InterPro" id="IPR005828">
    <property type="entry name" value="MFS_sugar_transport-like"/>
</dbReference>
<organism evidence="6 7">
    <name type="scientific">Cudoniella acicularis</name>
    <dbReference type="NCBI Taxonomy" id="354080"/>
    <lineage>
        <taxon>Eukaryota</taxon>
        <taxon>Fungi</taxon>
        <taxon>Dikarya</taxon>
        <taxon>Ascomycota</taxon>
        <taxon>Pezizomycotina</taxon>
        <taxon>Leotiomycetes</taxon>
        <taxon>Helotiales</taxon>
        <taxon>Tricladiaceae</taxon>
        <taxon>Cudoniella</taxon>
    </lineage>
</organism>
<dbReference type="GO" id="GO:0005351">
    <property type="term" value="F:carbohydrate:proton symporter activity"/>
    <property type="evidence" value="ECO:0007669"/>
    <property type="project" value="TreeGrafter"/>
</dbReference>
<comment type="caution">
    <text evidence="6">The sequence shown here is derived from an EMBL/GenBank/DDBJ whole genome shotgun (WGS) entry which is preliminary data.</text>
</comment>
<dbReference type="PANTHER" id="PTHR48022:SF70">
    <property type="entry name" value="MONOSACCHARIDE TRANSPORTER, PUTATIVE (AFU_ORTHOLOGUE AFUA_5G14540)-RELATED"/>
    <property type="match status" value="1"/>
</dbReference>
<protein>
    <recommendedName>
        <fullName evidence="8">Major facilitator superfamily (MFS) profile domain-containing protein</fullName>
    </recommendedName>
</protein>
<proteinExistence type="predicted"/>
<evidence type="ECO:0000256" key="1">
    <source>
        <dbReference type="ARBA" id="ARBA00004141"/>
    </source>
</evidence>
<reference evidence="6 7" key="1">
    <citation type="submission" date="2020-03" db="EMBL/GenBank/DDBJ databases">
        <title>Draft Genome Sequence of Cudoniella acicularis.</title>
        <authorList>
            <person name="Buettner E."/>
            <person name="Kellner H."/>
        </authorList>
    </citation>
    <scope>NUCLEOTIDE SEQUENCE [LARGE SCALE GENOMIC DNA]</scope>
    <source>
        <strain evidence="6 7">DSM 108380</strain>
    </source>
</reference>
<evidence type="ECO:0000313" key="7">
    <source>
        <dbReference type="Proteomes" id="UP000566819"/>
    </source>
</evidence>
<dbReference type="SUPFAM" id="SSF103473">
    <property type="entry name" value="MFS general substrate transporter"/>
    <property type="match status" value="1"/>
</dbReference>
<comment type="subcellular location">
    <subcellularLocation>
        <location evidence="1">Membrane</location>
        <topology evidence="1">Multi-pass membrane protein</topology>
    </subcellularLocation>
</comment>
<dbReference type="InterPro" id="IPR050360">
    <property type="entry name" value="MFS_Sugar_Transporters"/>
</dbReference>
<keyword evidence="7" id="KW-1185">Reference proteome</keyword>
<name>A0A8H4VHV6_9HELO</name>
<keyword evidence="3 5" id="KW-1133">Transmembrane helix</keyword>
<keyword evidence="2 5" id="KW-0812">Transmembrane</keyword>
<sequence>MYIAETLDTTNRAKGTAIGNLGSSIASTVIQYGSGPAFQQCSYYFYLVFVFWDLIEFVVIYFFWVETKDRTLEELDEVFSDPHPVKKSLQKRSVHTVANTMGMNVKGGDV</sequence>
<accession>A0A8H4VHV6</accession>
<evidence type="ECO:0000256" key="5">
    <source>
        <dbReference type="SAM" id="Phobius"/>
    </source>
</evidence>
<dbReference type="EMBL" id="JAAMPI010002725">
    <property type="protein sequence ID" value="KAF4609807.1"/>
    <property type="molecule type" value="Genomic_DNA"/>
</dbReference>
<gene>
    <name evidence="6" type="ORF">G7Y89_g15817</name>
</gene>
<evidence type="ECO:0008006" key="8">
    <source>
        <dbReference type="Google" id="ProtNLM"/>
    </source>
</evidence>
<evidence type="ECO:0000313" key="6">
    <source>
        <dbReference type="EMBL" id="KAF4609807.1"/>
    </source>
</evidence>
<evidence type="ECO:0000256" key="2">
    <source>
        <dbReference type="ARBA" id="ARBA00022692"/>
    </source>
</evidence>
<dbReference type="PANTHER" id="PTHR48022">
    <property type="entry name" value="PLASTIDIC GLUCOSE TRANSPORTER 4"/>
    <property type="match status" value="1"/>
</dbReference>
<dbReference type="Gene3D" id="1.20.1250.20">
    <property type="entry name" value="MFS general substrate transporter like domains"/>
    <property type="match status" value="1"/>
</dbReference>